<dbReference type="GO" id="GO:0007155">
    <property type="term" value="P:cell adhesion"/>
    <property type="evidence" value="ECO:0007669"/>
    <property type="project" value="InterPro"/>
</dbReference>
<feature type="chain" id="PRO_5021908569" evidence="6">
    <location>
        <begin position="32"/>
        <end position="313"/>
    </location>
</feature>
<accession>A0A543AVX7</accession>
<name>A0A543AVX7_9ACTN</name>
<feature type="signal peptide" evidence="6">
    <location>
        <begin position="1"/>
        <end position="31"/>
    </location>
</feature>
<dbReference type="GO" id="GO:0030313">
    <property type="term" value="C:cell envelope"/>
    <property type="evidence" value="ECO:0007669"/>
    <property type="project" value="UniProtKB-SubCell"/>
</dbReference>
<proteinExistence type="inferred from homology"/>
<dbReference type="InterPro" id="IPR050492">
    <property type="entry name" value="Bact_metal-bind_prot9"/>
</dbReference>
<protein>
    <submittedName>
        <fullName evidence="7">Zinc/manganese transport system substrate-binding protein</fullName>
    </submittedName>
</protein>
<dbReference type="GO" id="GO:0046872">
    <property type="term" value="F:metal ion binding"/>
    <property type="evidence" value="ECO:0007669"/>
    <property type="project" value="UniProtKB-KW"/>
</dbReference>
<evidence type="ECO:0000256" key="6">
    <source>
        <dbReference type="SAM" id="SignalP"/>
    </source>
</evidence>
<evidence type="ECO:0000256" key="2">
    <source>
        <dbReference type="ARBA" id="ARBA00022448"/>
    </source>
</evidence>
<dbReference type="NCBIfam" id="NF040870">
    <property type="entry name" value="AztC"/>
    <property type="match status" value="1"/>
</dbReference>
<keyword evidence="3" id="KW-0479">Metal-binding</keyword>
<organism evidence="7 8">
    <name type="scientific">Stackebrandtia endophytica</name>
    <dbReference type="NCBI Taxonomy" id="1496996"/>
    <lineage>
        <taxon>Bacteria</taxon>
        <taxon>Bacillati</taxon>
        <taxon>Actinomycetota</taxon>
        <taxon>Actinomycetes</taxon>
        <taxon>Glycomycetales</taxon>
        <taxon>Glycomycetaceae</taxon>
        <taxon>Stackebrandtia</taxon>
    </lineage>
</organism>
<keyword evidence="2 5" id="KW-0813">Transport</keyword>
<evidence type="ECO:0000256" key="3">
    <source>
        <dbReference type="ARBA" id="ARBA00022723"/>
    </source>
</evidence>
<dbReference type="PANTHER" id="PTHR42953">
    <property type="entry name" value="HIGH-AFFINITY ZINC UPTAKE SYSTEM PROTEIN ZNUA-RELATED"/>
    <property type="match status" value="1"/>
</dbReference>
<comment type="similarity">
    <text evidence="5">Belongs to the bacterial solute-binding protein 9 family.</text>
</comment>
<comment type="caution">
    <text evidence="7">The sequence shown here is derived from an EMBL/GenBank/DDBJ whole genome shotgun (WGS) entry which is preliminary data.</text>
</comment>
<evidence type="ECO:0000313" key="7">
    <source>
        <dbReference type="EMBL" id="TQL76735.1"/>
    </source>
</evidence>
<dbReference type="PRINTS" id="PR00691">
    <property type="entry name" value="ADHESINB"/>
</dbReference>
<dbReference type="GO" id="GO:0030001">
    <property type="term" value="P:metal ion transport"/>
    <property type="evidence" value="ECO:0007669"/>
    <property type="project" value="InterPro"/>
</dbReference>
<keyword evidence="4 6" id="KW-0732">Signal</keyword>
<evidence type="ECO:0000256" key="1">
    <source>
        <dbReference type="ARBA" id="ARBA00004196"/>
    </source>
</evidence>
<dbReference type="InParanoid" id="A0A543AVX7"/>
<dbReference type="Proteomes" id="UP000317043">
    <property type="component" value="Unassembled WGS sequence"/>
</dbReference>
<evidence type="ECO:0000256" key="5">
    <source>
        <dbReference type="RuleBase" id="RU003512"/>
    </source>
</evidence>
<dbReference type="Gene3D" id="3.40.50.1980">
    <property type="entry name" value="Nitrogenase molybdenum iron protein domain"/>
    <property type="match status" value="2"/>
</dbReference>
<dbReference type="PRINTS" id="PR00690">
    <property type="entry name" value="ADHESNFAMILY"/>
</dbReference>
<gene>
    <name evidence="7" type="ORF">FB566_2271</name>
</gene>
<dbReference type="PROSITE" id="PS51257">
    <property type="entry name" value="PROKAR_LIPOPROTEIN"/>
    <property type="match status" value="1"/>
</dbReference>
<dbReference type="EMBL" id="VFOW01000001">
    <property type="protein sequence ID" value="TQL76735.1"/>
    <property type="molecule type" value="Genomic_DNA"/>
</dbReference>
<comment type="subcellular location">
    <subcellularLocation>
        <location evidence="1">Cell envelope</location>
    </subcellularLocation>
</comment>
<evidence type="ECO:0000313" key="8">
    <source>
        <dbReference type="Proteomes" id="UP000317043"/>
    </source>
</evidence>
<reference evidence="7 8" key="1">
    <citation type="submission" date="2019-06" db="EMBL/GenBank/DDBJ databases">
        <title>Sequencing the genomes of 1000 actinobacteria strains.</title>
        <authorList>
            <person name="Klenk H.-P."/>
        </authorList>
    </citation>
    <scope>NUCLEOTIDE SEQUENCE [LARGE SCALE GENOMIC DNA]</scope>
    <source>
        <strain evidence="7 8">DSM 45928</strain>
    </source>
</reference>
<dbReference type="Pfam" id="PF01297">
    <property type="entry name" value="ZnuA"/>
    <property type="match status" value="1"/>
</dbReference>
<dbReference type="SUPFAM" id="SSF53807">
    <property type="entry name" value="Helical backbone' metal receptor"/>
    <property type="match status" value="1"/>
</dbReference>
<dbReference type="AlphaFoldDB" id="A0A543AVX7"/>
<dbReference type="PANTHER" id="PTHR42953:SF1">
    <property type="entry name" value="METAL-BINDING PROTEIN HI_0362-RELATED"/>
    <property type="match status" value="1"/>
</dbReference>
<evidence type="ECO:0000256" key="4">
    <source>
        <dbReference type="ARBA" id="ARBA00022729"/>
    </source>
</evidence>
<keyword evidence="8" id="KW-1185">Reference proteome</keyword>
<sequence>MTGMRGNGLRSRRIAAIAVATVLVSMVTACGSDDDGGGGIVVTTNVLGDVVTDLVQGEADVTVLMQPDANPHSFGVSAREAAALERADLVIYNGLGLEEGVLHHVEAAAQAGVPTFEVAAHVDPIAYGDGESAGNLDPHFWTDPVRMSVAVELIGERIAAELSGVDADRIARGTAELKAEIDDLHERVEAQFAVIPLDRRKLITNHHVFGYLAQRYDFTVIGAVIPSGTTLASPSAADLKSLADAVTQAGVPAVFADSSQPDRLVRAMAEEAGVHIEVISLHSESLSEPGGGAETYAAMVQSNADAITRGLTE</sequence>
<dbReference type="InterPro" id="IPR006129">
    <property type="entry name" value="AdhesinB"/>
</dbReference>
<dbReference type="InterPro" id="IPR006128">
    <property type="entry name" value="Lipoprotein_PsaA-like"/>
</dbReference>
<dbReference type="InterPro" id="IPR006127">
    <property type="entry name" value="ZnuA-like"/>
</dbReference>
<dbReference type="InterPro" id="IPR047701">
    <property type="entry name" value="AztC-like"/>
</dbReference>